<reference evidence="3 4" key="1">
    <citation type="submission" date="2019-02" db="EMBL/GenBank/DDBJ databases">
        <title>Sequencing the genomes of 1000 actinobacteria strains.</title>
        <authorList>
            <person name="Klenk H.-P."/>
        </authorList>
    </citation>
    <scope>NUCLEOTIDE SEQUENCE [LARGE SCALE GENOMIC DNA]</scope>
    <source>
        <strain evidence="3 4">DSM 45162</strain>
    </source>
</reference>
<dbReference type="InterPro" id="IPR043504">
    <property type="entry name" value="Peptidase_S1_PA_chymotrypsin"/>
</dbReference>
<feature type="chain" id="PRO_5039685980" evidence="2">
    <location>
        <begin position="26"/>
        <end position="325"/>
    </location>
</feature>
<keyword evidence="2" id="KW-0732">Signal</keyword>
<dbReference type="RefSeq" id="WP_130511306.1">
    <property type="nucleotide sequence ID" value="NZ_SHKY01000001.1"/>
</dbReference>
<evidence type="ECO:0000256" key="2">
    <source>
        <dbReference type="SAM" id="SignalP"/>
    </source>
</evidence>
<name>A0A4Q7ZPR6_9ACTN</name>
<protein>
    <submittedName>
        <fullName evidence="3">V8-like Glu-specific endopeptidase</fullName>
    </submittedName>
</protein>
<feature type="signal peptide" evidence="2">
    <location>
        <begin position="1"/>
        <end position="25"/>
    </location>
</feature>
<comment type="caution">
    <text evidence="3">The sequence shown here is derived from an EMBL/GenBank/DDBJ whole genome shotgun (WGS) entry which is preliminary data.</text>
</comment>
<dbReference type="PROSITE" id="PS00134">
    <property type="entry name" value="TRYPSIN_HIS"/>
    <property type="match status" value="1"/>
</dbReference>
<dbReference type="Proteomes" id="UP000292564">
    <property type="component" value="Unassembled WGS sequence"/>
</dbReference>
<evidence type="ECO:0000313" key="3">
    <source>
        <dbReference type="EMBL" id="RZU52724.1"/>
    </source>
</evidence>
<dbReference type="InterPro" id="IPR018114">
    <property type="entry name" value="TRYPSIN_HIS"/>
</dbReference>
<dbReference type="AlphaFoldDB" id="A0A4Q7ZPR6"/>
<dbReference type="Gene3D" id="2.40.10.10">
    <property type="entry name" value="Trypsin-like serine proteases"/>
    <property type="match status" value="2"/>
</dbReference>
<dbReference type="OrthoDB" id="5121599at2"/>
<dbReference type="SUPFAM" id="SSF50494">
    <property type="entry name" value="Trypsin-like serine proteases"/>
    <property type="match status" value="1"/>
</dbReference>
<organism evidence="3 4">
    <name type="scientific">Krasilnikovia cinnamomea</name>
    <dbReference type="NCBI Taxonomy" id="349313"/>
    <lineage>
        <taxon>Bacteria</taxon>
        <taxon>Bacillati</taxon>
        <taxon>Actinomycetota</taxon>
        <taxon>Actinomycetes</taxon>
        <taxon>Micromonosporales</taxon>
        <taxon>Micromonosporaceae</taxon>
        <taxon>Krasilnikovia</taxon>
    </lineage>
</organism>
<dbReference type="InterPro" id="IPR009003">
    <property type="entry name" value="Peptidase_S1_PA"/>
</dbReference>
<proteinExistence type="predicted"/>
<dbReference type="GO" id="GO:0004252">
    <property type="term" value="F:serine-type endopeptidase activity"/>
    <property type="evidence" value="ECO:0007669"/>
    <property type="project" value="InterPro"/>
</dbReference>
<evidence type="ECO:0000313" key="4">
    <source>
        <dbReference type="Proteomes" id="UP000292564"/>
    </source>
</evidence>
<keyword evidence="4" id="KW-1185">Reference proteome</keyword>
<feature type="region of interest" description="Disordered" evidence="1">
    <location>
        <begin position="75"/>
        <end position="95"/>
    </location>
</feature>
<evidence type="ECO:0000256" key="1">
    <source>
        <dbReference type="SAM" id="MobiDB-lite"/>
    </source>
</evidence>
<accession>A0A4Q7ZPR6</accession>
<dbReference type="EMBL" id="SHKY01000001">
    <property type="protein sequence ID" value="RZU52724.1"/>
    <property type="molecule type" value="Genomic_DNA"/>
</dbReference>
<gene>
    <name evidence="3" type="ORF">EV385_4605</name>
</gene>
<dbReference type="GO" id="GO:0006508">
    <property type="term" value="P:proteolysis"/>
    <property type="evidence" value="ECO:0007669"/>
    <property type="project" value="InterPro"/>
</dbReference>
<sequence length="325" mass="33550">MRSIIRPASVSAIALALTLSGGAVAQAQPSTAASGNVSTVARTADGQAVNSPAAVAAVEAYWTPQRMASAVDLDLKAPDTTGPSAAAPQGKPGSIAPIHPPRGIAALNQSIIVGKVYVTVPGGTGQCSASALNSGKRRLVLTAGHCVHAGAGGGWYSNFIFVPGFRQGAEPAGRFVAGNLTARTAWVSSSSSDEDMAIAIMNNGGIYNAKVVDTVGGMGLRWNWGYSVAVTILGYPAAGGFPGDVQYFCQGTTWNGHNQQVRAWCNMTQGSSGGPWLQEYNDQTGLGYSNSVVSHRHGNPDQMDGPYFDNDIKSLYDYAEGLSPA</sequence>